<dbReference type="Proteomes" id="UP000705867">
    <property type="component" value="Unassembled WGS sequence"/>
</dbReference>
<dbReference type="SMART" id="SM00740">
    <property type="entry name" value="PASTA"/>
    <property type="match status" value="2"/>
</dbReference>
<feature type="transmembrane region" description="Helical" evidence="1">
    <location>
        <begin position="7"/>
        <end position="26"/>
    </location>
</feature>
<evidence type="ECO:0000313" key="3">
    <source>
        <dbReference type="EMBL" id="MBZ0156087.1"/>
    </source>
</evidence>
<evidence type="ECO:0000259" key="2">
    <source>
        <dbReference type="PROSITE" id="PS51178"/>
    </source>
</evidence>
<evidence type="ECO:0000256" key="1">
    <source>
        <dbReference type="SAM" id="Phobius"/>
    </source>
</evidence>
<comment type="caution">
    <text evidence="3">The sequence shown here is derived from an EMBL/GenBank/DDBJ whole genome shotgun (WGS) entry which is preliminary data.</text>
</comment>
<dbReference type="EMBL" id="JAIOIV010000063">
    <property type="protein sequence ID" value="MBZ0156087.1"/>
    <property type="molecule type" value="Genomic_DNA"/>
</dbReference>
<keyword evidence="1" id="KW-1133">Transmembrane helix</keyword>
<reference evidence="3" key="1">
    <citation type="journal article" date="2021" name="bioRxiv">
        <title>Unraveling nitrogen, sulfur and carbon metabolic pathways and microbial community transcriptional responses to substrate deprivation and toxicity stresses in a bioreactor mimicking anoxic brackish coastal sediment conditions.</title>
        <authorList>
            <person name="Martins P.D."/>
            <person name="Echeveste M.J."/>
            <person name="Arshad A."/>
            <person name="Kurth J."/>
            <person name="Ouboter H."/>
            <person name="Jetten M.S.M."/>
            <person name="Welte C.U."/>
        </authorList>
    </citation>
    <scope>NUCLEOTIDE SEQUENCE</scope>
    <source>
        <strain evidence="3">MAG_39</strain>
    </source>
</reference>
<dbReference type="CDD" id="cd06577">
    <property type="entry name" value="PASTA_pknB"/>
    <property type="match status" value="2"/>
</dbReference>
<accession>A0A953J7K8</accession>
<keyword evidence="1" id="KW-0812">Transmembrane</keyword>
<evidence type="ECO:0000313" key="4">
    <source>
        <dbReference type="Proteomes" id="UP000705867"/>
    </source>
</evidence>
<reference evidence="3" key="2">
    <citation type="submission" date="2021-08" db="EMBL/GenBank/DDBJ databases">
        <authorList>
            <person name="Dalcin Martins P."/>
        </authorList>
    </citation>
    <scope>NUCLEOTIDE SEQUENCE</scope>
    <source>
        <strain evidence="3">MAG_39</strain>
    </source>
</reference>
<dbReference type="Pfam" id="PF03793">
    <property type="entry name" value="PASTA"/>
    <property type="match status" value="2"/>
</dbReference>
<feature type="domain" description="PASTA" evidence="2">
    <location>
        <begin position="99"/>
        <end position="166"/>
    </location>
</feature>
<dbReference type="Gene3D" id="3.30.10.20">
    <property type="match status" value="2"/>
</dbReference>
<sequence>MKSLLKIPLYIVILFALGILSGHLTFKVLSFSRTVTVPDLRGKGMVEADGIVRGKGLYIRLEGEDYDSHTRQGAIIRQDILPGGMVKEGRVIGVVLSKGPRVQFVPDIVGQDLDRAEFLLREKGIKVGKILYVHSDQAPRNMVLAQRPEAAEGGSDIFSIIVSLGEYEDEARGNP</sequence>
<dbReference type="SUPFAM" id="SSF54184">
    <property type="entry name" value="Penicillin-binding protein 2x (pbp-2x), c-terminal domain"/>
    <property type="match status" value="1"/>
</dbReference>
<dbReference type="AlphaFoldDB" id="A0A953J7K8"/>
<gene>
    <name evidence="3" type="ORF">K8I29_07705</name>
</gene>
<dbReference type="PROSITE" id="PS51178">
    <property type="entry name" value="PASTA"/>
    <property type="match status" value="2"/>
</dbReference>
<name>A0A953J7K8_9BACT</name>
<keyword evidence="1" id="KW-0472">Membrane</keyword>
<protein>
    <submittedName>
        <fullName evidence="3">PASTA domain-containing protein</fullName>
    </submittedName>
</protein>
<feature type="domain" description="PASTA" evidence="2">
    <location>
        <begin position="31"/>
        <end position="98"/>
    </location>
</feature>
<dbReference type="InterPro" id="IPR005543">
    <property type="entry name" value="PASTA_dom"/>
</dbReference>
<organism evidence="3 4">
    <name type="scientific">Candidatus Nitrobium versatile</name>
    <dbReference type="NCBI Taxonomy" id="2884831"/>
    <lineage>
        <taxon>Bacteria</taxon>
        <taxon>Pseudomonadati</taxon>
        <taxon>Nitrospirota</taxon>
        <taxon>Nitrospiria</taxon>
        <taxon>Nitrospirales</taxon>
        <taxon>Nitrospiraceae</taxon>
        <taxon>Candidatus Nitrobium</taxon>
    </lineage>
</organism>
<proteinExistence type="predicted"/>